<protein>
    <submittedName>
        <fullName evidence="5">Flp pilus assembly complex ATPase component TadA</fullName>
    </submittedName>
</protein>
<evidence type="ECO:0000313" key="6">
    <source>
        <dbReference type="Proteomes" id="UP000595197"/>
    </source>
</evidence>
<organism evidence="5 6">
    <name type="scientific">Skermanella cutis</name>
    <dbReference type="NCBI Taxonomy" id="2775420"/>
    <lineage>
        <taxon>Bacteria</taxon>
        <taxon>Pseudomonadati</taxon>
        <taxon>Pseudomonadota</taxon>
        <taxon>Alphaproteobacteria</taxon>
        <taxon>Rhodospirillales</taxon>
        <taxon>Azospirillaceae</taxon>
        <taxon>Skermanella</taxon>
    </lineage>
</organism>
<dbReference type="Pfam" id="PF00437">
    <property type="entry name" value="T2SSE"/>
    <property type="match status" value="1"/>
</dbReference>
<sequence length="573" mass="61603">MMSLADSLIATSATGTPADAPQDAFAADLLGSGHLSPASLERARRAASESGIGLPTAVVNLGIVPETIVAEALGRALSLPLVEPHEWPAEAVGEASPRWMEQARILPLRVEEDHVAVASADPTDSGALQAAGLLFDLPVRVRVATQSDIRKAVAKLRDGAASDTHVTTVAGDDDLQRLKDLASEAPVVRFVNHMIVQAVESRASDLHLESHEGGPVQWLRIDGDLAQTEAPAPVLHRAVVSRIKILAGIDIAERRLPQDGRIKMTVGGRQVDLRVGIVPTLHGESVAIRVLDRSSVALDFGKLGFTGPVLDKWLEASNRPYGIVLVTGPTGSGKTTTLYSSLLRVFVPSRKYFTIEDPIEYQLPGVNQTEVKPGIKLTFASILRALLRQNPNVILVGEIRDRETAQTAIEASLTGHLIMSTLHTNDAPGAITRMLEMGVEDYLLASTLNAVLAQRLVRTLCPDCREPHPYADAIVQRFDLDRFVDGGRAQPMHAPGCPSCRGTGWRGRTMITELMVMTDRMRAAAMARGEAPRLAEIAREEGMETLFESGLRKVAEGSTTVEEVLRATLQGAS</sequence>
<dbReference type="Gene3D" id="3.40.50.300">
    <property type="entry name" value="P-loop containing nucleotide triphosphate hydrolases"/>
    <property type="match status" value="1"/>
</dbReference>
<evidence type="ECO:0000256" key="1">
    <source>
        <dbReference type="ARBA" id="ARBA00006611"/>
    </source>
</evidence>
<dbReference type="SUPFAM" id="SSF52540">
    <property type="entry name" value="P-loop containing nucleoside triphosphate hydrolases"/>
    <property type="match status" value="1"/>
</dbReference>
<evidence type="ECO:0000259" key="4">
    <source>
        <dbReference type="SMART" id="SM00382"/>
    </source>
</evidence>
<evidence type="ECO:0000313" key="5">
    <source>
        <dbReference type="EMBL" id="QQP91731.1"/>
    </source>
</evidence>
<dbReference type="InterPro" id="IPR037257">
    <property type="entry name" value="T2SS_E_N_sf"/>
</dbReference>
<accession>A0ABX7BBG8</accession>
<keyword evidence="6" id="KW-1185">Reference proteome</keyword>
<dbReference type="InterPro" id="IPR027417">
    <property type="entry name" value="P-loop_NTPase"/>
</dbReference>
<dbReference type="Gene3D" id="3.30.450.90">
    <property type="match status" value="1"/>
</dbReference>
<dbReference type="InterPro" id="IPR003593">
    <property type="entry name" value="AAA+_ATPase"/>
</dbReference>
<reference evidence="5" key="1">
    <citation type="submission" date="2021-02" db="EMBL/GenBank/DDBJ databases">
        <title>Skermanella TT6 skin isolate.</title>
        <authorList>
            <person name="Lee K."/>
            <person name="Ganzorig M."/>
        </authorList>
    </citation>
    <scope>NUCLEOTIDE SEQUENCE</scope>
    <source>
        <strain evidence="5">TT6</strain>
    </source>
</reference>
<comment type="similarity">
    <text evidence="1">Belongs to the GSP E family.</text>
</comment>
<dbReference type="InterPro" id="IPR007831">
    <property type="entry name" value="T2SS_GspE_N"/>
</dbReference>
<dbReference type="PANTHER" id="PTHR30258">
    <property type="entry name" value="TYPE II SECRETION SYSTEM PROTEIN GSPE-RELATED"/>
    <property type="match status" value="1"/>
</dbReference>
<evidence type="ECO:0000256" key="2">
    <source>
        <dbReference type="ARBA" id="ARBA00022741"/>
    </source>
</evidence>
<evidence type="ECO:0000256" key="3">
    <source>
        <dbReference type="ARBA" id="ARBA00022840"/>
    </source>
</evidence>
<name>A0ABX7BBG8_9PROT</name>
<dbReference type="SMART" id="SM00382">
    <property type="entry name" value="AAA"/>
    <property type="match status" value="1"/>
</dbReference>
<keyword evidence="2" id="KW-0547">Nucleotide-binding</keyword>
<dbReference type="Gene3D" id="1.10.40.70">
    <property type="match status" value="1"/>
</dbReference>
<proteinExistence type="inferred from homology"/>
<dbReference type="Gene3D" id="3.30.300.160">
    <property type="entry name" value="Type II secretion system, protein E, N-terminal domain"/>
    <property type="match status" value="1"/>
</dbReference>
<dbReference type="RefSeq" id="WP_201079952.1">
    <property type="nucleotide sequence ID" value="NZ_CP067420.1"/>
</dbReference>
<dbReference type="EMBL" id="CP067420">
    <property type="protein sequence ID" value="QQP91731.1"/>
    <property type="molecule type" value="Genomic_DNA"/>
</dbReference>
<dbReference type="SUPFAM" id="SSF160246">
    <property type="entry name" value="EspE N-terminal domain-like"/>
    <property type="match status" value="1"/>
</dbReference>
<dbReference type="PANTHER" id="PTHR30258:SF2">
    <property type="entry name" value="COMG OPERON PROTEIN 1"/>
    <property type="match status" value="1"/>
</dbReference>
<feature type="domain" description="AAA+ ATPase" evidence="4">
    <location>
        <begin position="320"/>
        <end position="441"/>
    </location>
</feature>
<keyword evidence="3" id="KW-0067">ATP-binding</keyword>
<gene>
    <name evidence="5" type="primary">tadA</name>
    <name evidence="5" type="ORF">IGS68_11225</name>
</gene>
<dbReference type="InterPro" id="IPR001482">
    <property type="entry name" value="T2SS/T4SS_dom"/>
</dbReference>
<dbReference type="Pfam" id="PF05157">
    <property type="entry name" value="MshEN"/>
    <property type="match status" value="1"/>
</dbReference>
<dbReference type="CDD" id="cd01129">
    <property type="entry name" value="PulE-GspE-like"/>
    <property type="match status" value="1"/>
</dbReference>
<dbReference type="Proteomes" id="UP000595197">
    <property type="component" value="Chromosome"/>
</dbReference>